<accession>A0ABS4TJC4</accession>
<sequence>MLIRLNVLEAIRSGDVTLAFRRWRRPTVKAGGMLRTAVGVLAVVSVEPVALRRITAKDARQAGYRTLSELTAFLAGREGDVYRVELRFVGEDPRVSLRESVPDVAEFGEIRDRLRRMDERSRRGPWTLTVLRLIAENPGVRAPALAARLGLETRPFKADVRKLKDLGLTESLEVGYRLSARGRAVVG</sequence>
<keyword evidence="2" id="KW-1185">Reference proteome</keyword>
<dbReference type="Gene3D" id="1.10.10.10">
    <property type="entry name" value="Winged helix-like DNA-binding domain superfamily/Winged helix DNA-binding domain"/>
    <property type="match status" value="1"/>
</dbReference>
<dbReference type="RefSeq" id="WP_209641854.1">
    <property type="nucleotide sequence ID" value="NZ_JAGINW010000001.1"/>
</dbReference>
<evidence type="ECO:0000313" key="1">
    <source>
        <dbReference type="EMBL" id="MBP2324526.1"/>
    </source>
</evidence>
<dbReference type="InterPro" id="IPR036388">
    <property type="entry name" value="WH-like_DNA-bd_sf"/>
</dbReference>
<evidence type="ECO:0008006" key="3">
    <source>
        <dbReference type="Google" id="ProtNLM"/>
    </source>
</evidence>
<evidence type="ECO:0000313" key="2">
    <source>
        <dbReference type="Proteomes" id="UP001519332"/>
    </source>
</evidence>
<dbReference type="InterPro" id="IPR036390">
    <property type="entry name" value="WH_DNA-bd_sf"/>
</dbReference>
<dbReference type="SUPFAM" id="SSF46785">
    <property type="entry name" value="Winged helix' DNA-binding domain"/>
    <property type="match status" value="1"/>
</dbReference>
<gene>
    <name evidence="1" type="ORF">JOF56_004911</name>
</gene>
<dbReference type="EMBL" id="JAGINW010000001">
    <property type="protein sequence ID" value="MBP2324526.1"/>
    <property type="molecule type" value="Genomic_DNA"/>
</dbReference>
<comment type="caution">
    <text evidence="1">The sequence shown here is derived from an EMBL/GenBank/DDBJ whole genome shotgun (WGS) entry which is preliminary data.</text>
</comment>
<reference evidence="1 2" key="1">
    <citation type="submission" date="2021-03" db="EMBL/GenBank/DDBJ databases">
        <title>Sequencing the genomes of 1000 actinobacteria strains.</title>
        <authorList>
            <person name="Klenk H.-P."/>
        </authorList>
    </citation>
    <scope>NUCLEOTIDE SEQUENCE [LARGE SCALE GENOMIC DNA]</scope>
    <source>
        <strain evidence="1 2">DSM 46670</strain>
    </source>
</reference>
<organism evidence="1 2">
    <name type="scientific">Kibdelosporangium banguiense</name>
    <dbReference type="NCBI Taxonomy" id="1365924"/>
    <lineage>
        <taxon>Bacteria</taxon>
        <taxon>Bacillati</taxon>
        <taxon>Actinomycetota</taxon>
        <taxon>Actinomycetes</taxon>
        <taxon>Pseudonocardiales</taxon>
        <taxon>Pseudonocardiaceae</taxon>
        <taxon>Kibdelosporangium</taxon>
    </lineage>
</organism>
<dbReference type="Proteomes" id="UP001519332">
    <property type="component" value="Unassembled WGS sequence"/>
</dbReference>
<name>A0ABS4TJC4_9PSEU</name>
<protein>
    <recommendedName>
        <fullName evidence="3">ASCH domain-containing protein</fullName>
    </recommendedName>
</protein>
<proteinExistence type="predicted"/>